<evidence type="ECO:0000256" key="3">
    <source>
        <dbReference type="ARBA" id="ARBA00022771"/>
    </source>
</evidence>
<protein>
    <submittedName>
        <fullName evidence="9">Zinc finger and SCAN domain-containing protein 5B</fullName>
    </submittedName>
</protein>
<evidence type="ECO:0000256" key="2">
    <source>
        <dbReference type="ARBA" id="ARBA00022737"/>
    </source>
</evidence>
<dbReference type="InterPro" id="IPR003309">
    <property type="entry name" value="SCAN_dom"/>
</dbReference>
<evidence type="ECO:0000256" key="6">
    <source>
        <dbReference type="PROSITE-ProRule" id="PRU00187"/>
    </source>
</evidence>
<accession>A0A8J6FWX1</accession>
<comment type="subcellular location">
    <subcellularLocation>
        <location evidence="6">Nucleus</location>
    </subcellularLocation>
</comment>
<evidence type="ECO:0000256" key="1">
    <source>
        <dbReference type="ARBA" id="ARBA00022723"/>
    </source>
</evidence>
<evidence type="ECO:0000256" key="5">
    <source>
        <dbReference type="ARBA" id="ARBA00023242"/>
    </source>
</evidence>
<dbReference type="EMBL" id="JAATJU010027793">
    <property type="protein sequence ID" value="KAH0500149.1"/>
    <property type="molecule type" value="Genomic_DNA"/>
</dbReference>
<dbReference type="Proteomes" id="UP000710432">
    <property type="component" value="Unassembled WGS sequence"/>
</dbReference>
<proteinExistence type="predicted"/>
<dbReference type="PANTHER" id="PTHR45935">
    <property type="entry name" value="PROTEIN ZBED8-RELATED"/>
    <property type="match status" value="1"/>
</dbReference>
<keyword evidence="4" id="KW-0862">Zinc</keyword>
<organism evidence="9 10">
    <name type="scientific">Microtus ochrogaster</name>
    <name type="common">Prairie vole</name>
    <dbReference type="NCBI Taxonomy" id="79684"/>
    <lineage>
        <taxon>Eukaryota</taxon>
        <taxon>Metazoa</taxon>
        <taxon>Chordata</taxon>
        <taxon>Craniata</taxon>
        <taxon>Vertebrata</taxon>
        <taxon>Euteleostomi</taxon>
        <taxon>Mammalia</taxon>
        <taxon>Eutheria</taxon>
        <taxon>Euarchontoglires</taxon>
        <taxon>Glires</taxon>
        <taxon>Rodentia</taxon>
        <taxon>Myomorpha</taxon>
        <taxon>Muroidea</taxon>
        <taxon>Cricetidae</taxon>
        <taxon>Arvicolinae</taxon>
        <taxon>Microtus</taxon>
    </lineage>
</organism>
<dbReference type="PROSITE" id="PS50804">
    <property type="entry name" value="SCAN_BOX"/>
    <property type="match status" value="1"/>
</dbReference>
<sequence length="146" mass="16729">MAASVPPDSLQSEETPSLVSQETNAGKREYNSKYWHLKFRDFSPSEGSDPIQDLKRMSELCFMWLRPDLHNKEEILDQLVLEKFMISVGPELQAIVIENRVKSCKELEKLLRSGGKPRQWSIIHCQGQMYLLRHPGAENAADMKNG</sequence>
<evidence type="ECO:0000313" key="10">
    <source>
        <dbReference type="Proteomes" id="UP000710432"/>
    </source>
</evidence>
<evidence type="ECO:0000256" key="7">
    <source>
        <dbReference type="SAM" id="MobiDB-lite"/>
    </source>
</evidence>
<evidence type="ECO:0000256" key="4">
    <source>
        <dbReference type="ARBA" id="ARBA00022833"/>
    </source>
</evidence>
<feature type="region of interest" description="Disordered" evidence="7">
    <location>
        <begin position="1"/>
        <end position="25"/>
    </location>
</feature>
<feature type="compositionally biased region" description="Polar residues" evidence="7">
    <location>
        <begin position="9"/>
        <end position="24"/>
    </location>
</feature>
<reference evidence="9" key="1">
    <citation type="submission" date="2020-03" db="EMBL/GenBank/DDBJ databases">
        <title>Studies in the Genomics of Life Span.</title>
        <authorList>
            <person name="Glass D."/>
        </authorList>
    </citation>
    <scope>NUCLEOTIDE SEQUENCE</scope>
    <source>
        <strain evidence="9">LTLLF</strain>
        <tissue evidence="9">Muscle</tissue>
    </source>
</reference>
<dbReference type="SMART" id="SM00431">
    <property type="entry name" value="SCAN"/>
    <property type="match status" value="1"/>
</dbReference>
<name>A0A8J6FWX1_MICOH</name>
<comment type="caution">
    <text evidence="9">The sequence shown here is derived from an EMBL/GenBank/DDBJ whole genome shotgun (WGS) entry which is preliminary data.</text>
</comment>
<keyword evidence="3" id="KW-0863">Zinc-finger</keyword>
<evidence type="ECO:0000259" key="8">
    <source>
        <dbReference type="PROSITE" id="PS50804"/>
    </source>
</evidence>
<evidence type="ECO:0000313" key="9">
    <source>
        <dbReference type="EMBL" id="KAH0500149.1"/>
    </source>
</evidence>
<keyword evidence="1" id="KW-0479">Metal-binding</keyword>
<dbReference type="InterPro" id="IPR050916">
    <property type="entry name" value="SCAN-C2H2_zinc_finger"/>
</dbReference>
<dbReference type="SUPFAM" id="SSF47353">
    <property type="entry name" value="Retrovirus capsid dimerization domain-like"/>
    <property type="match status" value="1"/>
</dbReference>
<dbReference type="Pfam" id="PF02023">
    <property type="entry name" value="SCAN"/>
    <property type="match status" value="1"/>
</dbReference>
<dbReference type="InterPro" id="IPR038269">
    <property type="entry name" value="SCAN_sf"/>
</dbReference>
<dbReference type="PANTHER" id="PTHR45935:SF2">
    <property type="entry name" value="KRAB-A DOMAIN-CONTAINING PROTEIN 2"/>
    <property type="match status" value="1"/>
</dbReference>
<dbReference type="AlphaFoldDB" id="A0A8J6FWX1"/>
<gene>
    <name evidence="9" type="ORF">LTLLF_202610</name>
</gene>
<dbReference type="GO" id="GO:0005634">
    <property type="term" value="C:nucleus"/>
    <property type="evidence" value="ECO:0007669"/>
    <property type="project" value="UniProtKB-SubCell"/>
</dbReference>
<dbReference type="GO" id="GO:0008270">
    <property type="term" value="F:zinc ion binding"/>
    <property type="evidence" value="ECO:0007669"/>
    <property type="project" value="UniProtKB-KW"/>
</dbReference>
<dbReference type="Gene3D" id="1.10.4020.10">
    <property type="entry name" value="DNA breaking-rejoining enzymes"/>
    <property type="match status" value="1"/>
</dbReference>
<keyword evidence="2" id="KW-0677">Repeat</keyword>
<feature type="domain" description="SCAN box" evidence="8">
    <location>
        <begin position="36"/>
        <end position="113"/>
    </location>
</feature>
<keyword evidence="5 6" id="KW-0539">Nucleus</keyword>